<evidence type="ECO:0000259" key="15">
    <source>
        <dbReference type="PROSITE" id="PS51462"/>
    </source>
</evidence>
<dbReference type="GO" id="GO:0006753">
    <property type="term" value="P:nucleoside phosphate metabolic process"/>
    <property type="evidence" value="ECO:0007669"/>
    <property type="project" value="TreeGrafter"/>
</dbReference>
<evidence type="ECO:0000256" key="2">
    <source>
        <dbReference type="ARBA" id="ARBA00007482"/>
    </source>
</evidence>
<dbReference type="Gene3D" id="3.90.79.10">
    <property type="entry name" value="Nucleoside Triphosphate Pyrophosphohydrolase"/>
    <property type="match status" value="1"/>
</dbReference>
<keyword evidence="5 13" id="KW-0479">Metal-binding</keyword>
<dbReference type="InterPro" id="IPR015797">
    <property type="entry name" value="NUDIX_hydrolase-like_dom_sf"/>
</dbReference>
<evidence type="ECO:0000256" key="5">
    <source>
        <dbReference type="ARBA" id="ARBA00022723"/>
    </source>
</evidence>
<dbReference type="GO" id="GO:0005829">
    <property type="term" value="C:cytosol"/>
    <property type="evidence" value="ECO:0007669"/>
    <property type="project" value="TreeGrafter"/>
</dbReference>
<evidence type="ECO:0000256" key="7">
    <source>
        <dbReference type="ARBA" id="ARBA00022842"/>
    </source>
</evidence>
<dbReference type="EC" id="3.6.1.13" evidence="3"/>
<feature type="binding site" evidence="13">
    <location>
        <position position="270"/>
    </location>
    <ligand>
        <name>Mg(2+)</name>
        <dbReference type="ChEBI" id="CHEBI:18420"/>
        <label>1</label>
    </ligand>
</feature>
<feature type="binding site" evidence="13">
    <location>
        <position position="250"/>
    </location>
    <ligand>
        <name>Mg(2+)</name>
        <dbReference type="ChEBI" id="CHEBI:18420"/>
        <label>1</label>
    </ligand>
</feature>
<keyword evidence="6" id="KW-0378">Hydrolase</keyword>
<evidence type="ECO:0000256" key="1">
    <source>
        <dbReference type="ARBA" id="ARBA00001946"/>
    </source>
</evidence>
<evidence type="ECO:0000256" key="12">
    <source>
        <dbReference type="ARBA" id="ARBA00049546"/>
    </source>
</evidence>
<evidence type="ECO:0000256" key="10">
    <source>
        <dbReference type="ARBA" id="ARBA00030308"/>
    </source>
</evidence>
<organism evidence="16 17">
    <name type="scientific">Salipiger marinus</name>
    <dbReference type="NCBI Taxonomy" id="555512"/>
    <lineage>
        <taxon>Bacteria</taxon>
        <taxon>Pseudomonadati</taxon>
        <taxon>Pseudomonadota</taxon>
        <taxon>Alphaproteobacteria</taxon>
        <taxon>Rhodobacterales</taxon>
        <taxon>Roseobacteraceae</taxon>
        <taxon>Salipiger</taxon>
    </lineage>
</organism>
<dbReference type="InterPro" id="IPR020084">
    <property type="entry name" value="NUDIX_hydrolase_CS"/>
</dbReference>
<dbReference type="Proteomes" id="UP000199093">
    <property type="component" value="Unassembled WGS sequence"/>
</dbReference>
<accession>A0A1G8N3X9</accession>
<sequence length="363" mass="39320">MPDIFLHGALTHAPLLCHVLGRPVELRPAALPDHSLRWSGDPADLPLLSPDPGATASGARLSASAEDVARLCFYLATDKLEELRLSDGTPALAWVIPSEAPHWDALAWGARWGDLATAAACAVMAQPADSPPENIAGLRPFLTARAWAQVLGQQTAPATLRGDPGRDAVEIVADHPGHEGFFRLRRFELRHRRFDGTWSPAMGREAFIAYDAALILPYDPVTDSVLLIEQLRYGPVMRGDSRPWILEPVAGLVDAGEDPAACALREAREEAGLDLIHAEPMLKVYASPGYSTEYFHCFLGVCDLSRHATGLGGLAEEHEDIRSHVIPFDQAMALVDSGEINAAPLVTMLLWLARARPRLRAAA</sequence>
<feature type="short sequence motif" description="Nudix box" evidence="14">
    <location>
        <begin position="251"/>
        <end position="273"/>
    </location>
</feature>
<dbReference type="NCBIfam" id="TIGR00052">
    <property type="entry name" value="nudix-type nucleoside diphosphatase, YffH/AdpP family"/>
    <property type="match status" value="1"/>
</dbReference>
<feature type="domain" description="Nudix hydrolase" evidence="15">
    <location>
        <begin position="208"/>
        <end position="348"/>
    </location>
</feature>
<evidence type="ECO:0000256" key="3">
    <source>
        <dbReference type="ARBA" id="ARBA00012453"/>
    </source>
</evidence>
<comment type="cofactor">
    <cofactor evidence="1 13">
        <name>Mg(2+)</name>
        <dbReference type="ChEBI" id="CHEBI:18420"/>
    </cofactor>
</comment>
<proteinExistence type="inferred from homology"/>
<dbReference type="GO" id="GO:0047631">
    <property type="term" value="F:ADP-ribose diphosphatase activity"/>
    <property type="evidence" value="ECO:0007669"/>
    <property type="project" value="UniProtKB-EC"/>
</dbReference>
<dbReference type="OrthoDB" id="5292471at2"/>
<protein>
    <recommendedName>
        <fullName evidence="4">ADP-ribose pyrophosphatase</fullName>
        <ecNumber evidence="3">3.6.1.13</ecNumber>
    </recommendedName>
    <alternativeName>
        <fullName evidence="9">ADP-ribose diphosphatase</fullName>
    </alternativeName>
    <alternativeName>
        <fullName evidence="11">ADP-ribose phosphohydrolase</fullName>
    </alternativeName>
    <alternativeName>
        <fullName evidence="10">Adenosine diphosphoribose pyrophosphatase</fullName>
    </alternativeName>
</protein>
<dbReference type="SUPFAM" id="SSF55811">
    <property type="entry name" value="Nudix"/>
    <property type="match status" value="1"/>
</dbReference>
<dbReference type="GO" id="GO:0019693">
    <property type="term" value="P:ribose phosphate metabolic process"/>
    <property type="evidence" value="ECO:0007669"/>
    <property type="project" value="TreeGrafter"/>
</dbReference>
<dbReference type="PANTHER" id="PTHR11839">
    <property type="entry name" value="UDP/ADP-SUGAR PYROPHOSPHATASE"/>
    <property type="match status" value="1"/>
</dbReference>
<dbReference type="AlphaFoldDB" id="A0A1G8N3X9"/>
<dbReference type="Gene3D" id="3.10.490.10">
    <property type="entry name" value="Gamma-glutamyl cyclotransferase-like"/>
    <property type="match status" value="1"/>
</dbReference>
<dbReference type="GO" id="GO:0046872">
    <property type="term" value="F:metal ion binding"/>
    <property type="evidence" value="ECO:0007669"/>
    <property type="project" value="UniProtKB-KW"/>
</dbReference>
<dbReference type="Pfam" id="PF00293">
    <property type="entry name" value="NUDIX"/>
    <property type="match status" value="1"/>
</dbReference>
<dbReference type="PROSITE" id="PS51462">
    <property type="entry name" value="NUDIX"/>
    <property type="match status" value="1"/>
</dbReference>
<comment type="similarity">
    <text evidence="2">Belongs to the Nudix hydrolase family. NudF subfamily.</text>
</comment>
<dbReference type="CDD" id="cd24155">
    <property type="entry name" value="NUDIX_ADPRase"/>
    <property type="match status" value="1"/>
</dbReference>
<reference evidence="16 17" key="1">
    <citation type="submission" date="2016-10" db="EMBL/GenBank/DDBJ databases">
        <authorList>
            <person name="de Groot N.N."/>
        </authorList>
    </citation>
    <scope>NUCLEOTIDE SEQUENCE [LARGE SCALE GENOMIC DNA]</scope>
    <source>
        <strain evidence="16 17">DSM 26424</strain>
    </source>
</reference>
<evidence type="ECO:0000313" key="17">
    <source>
        <dbReference type="Proteomes" id="UP000199093"/>
    </source>
</evidence>
<evidence type="ECO:0000256" key="9">
    <source>
        <dbReference type="ARBA" id="ARBA00030162"/>
    </source>
</evidence>
<keyword evidence="17" id="KW-1185">Reference proteome</keyword>
<dbReference type="STRING" id="555512.SAMN04487993_1009140"/>
<evidence type="ECO:0000256" key="11">
    <source>
        <dbReference type="ARBA" id="ARBA00033056"/>
    </source>
</evidence>
<dbReference type="InterPro" id="IPR004385">
    <property type="entry name" value="NDP_pyrophosphatase"/>
</dbReference>
<evidence type="ECO:0000256" key="8">
    <source>
        <dbReference type="ARBA" id="ARBA00025164"/>
    </source>
</evidence>
<feature type="binding site" evidence="13">
    <location>
        <position position="319"/>
    </location>
    <ligand>
        <name>Mg(2+)</name>
        <dbReference type="ChEBI" id="CHEBI:18420"/>
        <label>1</label>
    </ligand>
</feature>
<evidence type="ECO:0000256" key="4">
    <source>
        <dbReference type="ARBA" id="ARBA00013297"/>
    </source>
</evidence>
<evidence type="ECO:0000256" key="13">
    <source>
        <dbReference type="PIRSR" id="PIRSR604385-2"/>
    </source>
</evidence>
<dbReference type="GO" id="GO:0019144">
    <property type="term" value="F:ADP-sugar diphosphatase activity"/>
    <property type="evidence" value="ECO:0007669"/>
    <property type="project" value="TreeGrafter"/>
</dbReference>
<dbReference type="PANTHER" id="PTHR11839:SF5">
    <property type="entry name" value="ADP-RIBOSE PYROPHOSPHATASE"/>
    <property type="match status" value="1"/>
</dbReference>
<evidence type="ECO:0000256" key="6">
    <source>
        <dbReference type="ARBA" id="ARBA00022801"/>
    </source>
</evidence>
<dbReference type="EMBL" id="FNEJ01000009">
    <property type="protein sequence ID" value="SDI74868.1"/>
    <property type="molecule type" value="Genomic_DNA"/>
</dbReference>
<keyword evidence="7 13" id="KW-0460">Magnesium</keyword>
<comment type="function">
    <text evidence="8">Acts on ADP-mannose and ADP-glucose as well as ADP-ribose. Prevents glycogen biosynthesis. The reaction catalyzed by this enzyme is a limiting step of the gluconeogenic process.</text>
</comment>
<gene>
    <name evidence="16" type="ORF">SAMN04487993_1009140</name>
</gene>
<feature type="binding site" evidence="13">
    <location>
        <position position="266"/>
    </location>
    <ligand>
        <name>Mg(2+)</name>
        <dbReference type="ChEBI" id="CHEBI:18420"/>
        <label>1</label>
    </ligand>
</feature>
<evidence type="ECO:0000313" key="16">
    <source>
        <dbReference type="EMBL" id="SDI74868.1"/>
    </source>
</evidence>
<dbReference type="PROSITE" id="PS00893">
    <property type="entry name" value="NUDIX_BOX"/>
    <property type="match status" value="1"/>
</dbReference>
<name>A0A1G8N3X9_9RHOB</name>
<evidence type="ECO:0000256" key="14">
    <source>
        <dbReference type="PIRSR" id="PIRSR604385-3"/>
    </source>
</evidence>
<comment type="catalytic activity">
    <reaction evidence="12">
        <text>ADP-D-ribose + H2O = D-ribose 5-phosphate + AMP + 2 H(+)</text>
        <dbReference type="Rhea" id="RHEA:10412"/>
        <dbReference type="ChEBI" id="CHEBI:15377"/>
        <dbReference type="ChEBI" id="CHEBI:15378"/>
        <dbReference type="ChEBI" id="CHEBI:57967"/>
        <dbReference type="ChEBI" id="CHEBI:78346"/>
        <dbReference type="ChEBI" id="CHEBI:456215"/>
        <dbReference type="EC" id="3.6.1.13"/>
    </reaction>
</comment>
<dbReference type="InterPro" id="IPR000086">
    <property type="entry name" value="NUDIX_hydrolase_dom"/>
</dbReference>
<dbReference type="RefSeq" id="WP_089847298.1">
    <property type="nucleotide sequence ID" value="NZ_FNEJ01000009.1"/>
</dbReference>